<dbReference type="Proteomes" id="UP001187415">
    <property type="component" value="Unassembled WGS sequence"/>
</dbReference>
<dbReference type="SMART" id="SM00034">
    <property type="entry name" value="CLECT"/>
    <property type="match status" value="1"/>
</dbReference>
<dbReference type="InterPro" id="IPR016186">
    <property type="entry name" value="C-type_lectin-like/link_sf"/>
</dbReference>
<evidence type="ECO:0000256" key="2">
    <source>
        <dbReference type="SAM" id="SignalP"/>
    </source>
</evidence>
<keyword evidence="1" id="KW-1015">Disulfide bond</keyword>
<accession>A0AA88SNP1</accession>
<feature type="signal peptide" evidence="2">
    <location>
        <begin position="1"/>
        <end position="16"/>
    </location>
</feature>
<dbReference type="InterPro" id="IPR016187">
    <property type="entry name" value="CTDL_fold"/>
</dbReference>
<comment type="caution">
    <text evidence="4">The sequence shown here is derived from an EMBL/GenBank/DDBJ whole genome shotgun (WGS) entry which is preliminary data.</text>
</comment>
<gene>
    <name evidence="4" type="ORF">Q5P01_010960</name>
</gene>
<dbReference type="AlphaFoldDB" id="A0AA88SNP1"/>
<organism evidence="4 5">
    <name type="scientific">Channa striata</name>
    <name type="common">Snakehead murrel</name>
    <name type="synonym">Ophicephalus striatus</name>
    <dbReference type="NCBI Taxonomy" id="64152"/>
    <lineage>
        <taxon>Eukaryota</taxon>
        <taxon>Metazoa</taxon>
        <taxon>Chordata</taxon>
        <taxon>Craniata</taxon>
        <taxon>Vertebrata</taxon>
        <taxon>Euteleostomi</taxon>
        <taxon>Actinopterygii</taxon>
        <taxon>Neopterygii</taxon>
        <taxon>Teleostei</taxon>
        <taxon>Neoteleostei</taxon>
        <taxon>Acanthomorphata</taxon>
        <taxon>Anabantaria</taxon>
        <taxon>Anabantiformes</taxon>
        <taxon>Channoidei</taxon>
        <taxon>Channidae</taxon>
        <taxon>Channa</taxon>
    </lineage>
</organism>
<keyword evidence="5" id="KW-1185">Reference proteome</keyword>
<dbReference type="PANTHER" id="PTHR22803">
    <property type="entry name" value="MANNOSE, PHOSPHOLIPASE, LECTIN RECEPTOR RELATED"/>
    <property type="match status" value="1"/>
</dbReference>
<feature type="chain" id="PRO_5041699653" description="C-type lectin domain-containing protein" evidence="2">
    <location>
        <begin position="17"/>
        <end position="189"/>
    </location>
</feature>
<sequence>MKTIVLLSLLLCAAAAAPAEEKLKAPELEEKMKNQEKPVPKDSVPVPINAQMLEQEAAPEVAFSFCPNGWFSHDRLCFLFVHTSMNWFQAEEHCNSLGGNLASVTSSRQYGFLQSIAQTAGQSVVWLGGFNLQGQWMWIDREGFYYTNWYSLSSASSNPCITLRSTTGWCNAQCTTSYRFICAKNPFKC</sequence>
<proteinExistence type="predicted"/>
<dbReference type="EMBL" id="JAUPFM010000008">
    <property type="protein sequence ID" value="KAK2844301.1"/>
    <property type="molecule type" value="Genomic_DNA"/>
</dbReference>
<reference evidence="4" key="1">
    <citation type="submission" date="2023-07" db="EMBL/GenBank/DDBJ databases">
        <title>Chromosome-level Genome Assembly of Striped Snakehead (Channa striata).</title>
        <authorList>
            <person name="Liu H."/>
        </authorList>
    </citation>
    <scope>NUCLEOTIDE SEQUENCE</scope>
    <source>
        <strain evidence="4">Gz</strain>
        <tissue evidence="4">Muscle</tissue>
    </source>
</reference>
<dbReference type="CDD" id="cd00037">
    <property type="entry name" value="CLECT"/>
    <property type="match status" value="1"/>
</dbReference>
<evidence type="ECO:0000256" key="1">
    <source>
        <dbReference type="ARBA" id="ARBA00023157"/>
    </source>
</evidence>
<feature type="domain" description="C-type lectin" evidence="3">
    <location>
        <begin position="73"/>
        <end position="183"/>
    </location>
</feature>
<protein>
    <recommendedName>
        <fullName evidence="3">C-type lectin domain-containing protein</fullName>
    </recommendedName>
</protein>
<evidence type="ECO:0000259" key="3">
    <source>
        <dbReference type="PROSITE" id="PS50041"/>
    </source>
</evidence>
<evidence type="ECO:0000313" key="5">
    <source>
        <dbReference type="Proteomes" id="UP001187415"/>
    </source>
</evidence>
<dbReference type="InterPro" id="IPR018378">
    <property type="entry name" value="C-type_lectin_CS"/>
</dbReference>
<dbReference type="InterPro" id="IPR050111">
    <property type="entry name" value="C-type_lectin/snaclec_domain"/>
</dbReference>
<evidence type="ECO:0000313" key="4">
    <source>
        <dbReference type="EMBL" id="KAK2844301.1"/>
    </source>
</evidence>
<dbReference type="PROSITE" id="PS00615">
    <property type="entry name" value="C_TYPE_LECTIN_1"/>
    <property type="match status" value="1"/>
</dbReference>
<keyword evidence="2" id="KW-0732">Signal</keyword>
<dbReference type="Pfam" id="PF00059">
    <property type="entry name" value="Lectin_C"/>
    <property type="match status" value="1"/>
</dbReference>
<name>A0AA88SNP1_CHASR</name>
<dbReference type="Gene3D" id="3.10.100.10">
    <property type="entry name" value="Mannose-Binding Protein A, subunit A"/>
    <property type="match status" value="1"/>
</dbReference>
<dbReference type="SUPFAM" id="SSF56436">
    <property type="entry name" value="C-type lectin-like"/>
    <property type="match status" value="1"/>
</dbReference>
<dbReference type="PROSITE" id="PS50041">
    <property type="entry name" value="C_TYPE_LECTIN_2"/>
    <property type="match status" value="1"/>
</dbReference>
<dbReference type="InterPro" id="IPR001304">
    <property type="entry name" value="C-type_lectin-like"/>
</dbReference>